<dbReference type="PROSITE" id="PS51396">
    <property type="entry name" value="PUL"/>
    <property type="match status" value="1"/>
</dbReference>
<organism evidence="9 10">
    <name type="scientific">Piedraia hortae CBS 480.64</name>
    <dbReference type="NCBI Taxonomy" id="1314780"/>
    <lineage>
        <taxon>Eukaryota</taxon>
        <taxon>Fungi</taxon>
        <taxon>Dikarya</taxon>
        <taxon>Ascomycota</taxon>
        <taxon>Pezizomycotina</taxon>
        <taxon>Dothideomycetes</taxon>
        <taxon>Dothideomycetidae</taxon>
        <taxon>Capnodiales</taxon>
        <taxon>Piedraiaceae</taxon>
        <taxon>Piedraia</taxon>
    </lineage>
</organism>
<dbReference type="PROSITE" id="PS50294">
    <property type="entry name" value="WD_REPEATS_REGION"/>
    <property type="match status" value="2"/>
</dbReference>
<dbReference type="Proteomes" id="UP000799421">
    <property type="component" value="Unassembled WGS sequence"/>
</dbReference>
<keyword evidence="10" id="KW-1185">Reference proteome</keyword>
<evidence type="ECO:0000256" key="3">
    <source>
        <dbReference type="ARBA" id="ARBA00022574"/>
    </source>
</evidence>
<evidence type="ECO:0000256" key="6">
    <source>
        <dbReference type="SAM" id="MobiDB-lite"/>
    </source>
</evidence>
<evidence type="ECO:0000259" key="7">
    <source>
        <dbReference type="PROSITE" id="PS51394"/>
    </source>
</evidence>
<evidence type="ECO:0000256" key="2">
    <source>
        <dbReference type="ARBA" id="ARBA00022490"/>
    </source>
</evidence>
<dbReference type="InterPro" id="IPR001680">
    <property type="entry name" value="WD40_rpt"/>
</dbReference>
<dbReference type="PROSITE" id="PS00678">
    <property type="entry name" value="WD_REPEATS_1"/>
    <property type="match status" value="1"/>
</dbReference>
<feature type="repeat" description="WD" evidence="5">
    <location>
        <begin position="10"/>
        <end position="42"/>
    </location>
</feature>
<dbReference type="PANTHER" id="PTHR19849:SF0">
    <property type="entry name" value="PHOSPHOLIPASE A-2-ACTIVATING PROTEIN"/>
    <property type="match status" value="1"/>
</dbReference>
<dbReference type="CDD" id="cd00200">
    <property type="entry name" value="WD40"/>
    <property type="match status" value="1"/>
</dbReference>
<dbReference type="InterPro" id="IPR038122">
    <property type="entry name" value="PFU_sf"/>
</dbReference>
<keyword evidence="4" id="KW-0677">Repeat</keyword>
<proteinExistence type="predicted"/>
<feature type="repeat" description="WD" evidence="5">
    <location>
        <begin position="231"/>
        <end position="261"/>
    </location>
</feature>
<feature type="region of interest" description="Disordered" evidence="6">
    <location>
        <begin position="461"/>
        <end position="481"/>
    </location>
</feature>
<dbReference type="PROSITE" id="PS50082">
    <property type="entry name" value="WD_REPEATS_2"/>
    <property type="match status" value="3"/>
</dbReference>
<dbReference type="EMBL" id="MU006020">
    <property type="protein sequence ID" value="KAF2858023.1"/>
    <property type="molecule type" value="Genomic_DNA"/>
</dbReference>
<keyword evidence="3 5" id="KW-0853">WD repeat</keyword>
<dbReference type="InterPro" id="IPR013535">
    <property type="entry name" value="PUL_dom"/>
</dbReference>
<evidence type="ECO:0000256" key="5">
    <source>
        <dbReference type="PROSITE-ProRule" id="PRU00221"/>
    </source>
</evidence>
<accession>A0A6A7BS52</accession>
<feature type="repeat" description="WD" evidence="5">
    <location>
        <begin position="104"/>
        <end position="139"/>
    </location>
</feature>
<dbReference type="Pfam" id="PF08324">
    <property type="entry name" value="PUL"/>
    <property type="match status" value="1"/>
</dbReference>
<dbReference type="InterPro" id="IPR019775">
    <property type="entry name" value="WD40_repeat_CS"/>
</dbReference>
<dbReference type="InterPro" id="IPR011989">
    <property type="entry name" value="ARM-like"/>
</dbReference>
<reference evidence="9" key="1">
    <citation type="journal article" date="2020" name="Stud. Mycol.">
        <title>101 Dothideomycetes genomes: a test case for predicting lifestyles and emergence of pathogens.</title>
        <authorList>
            <person name="Haridas S."/>
            <person name="Albert R."/>
            <person name="Binder M."/>
            <person name="Bloem J."/>
            <person name="Labutti K."/>
            <person name="Salamov A."/>
            <person name="Andreopoulos B."/>
            <person name="Baker S."/>
            <person name="Barry K."/>
            <person name="Bills G."/>
            <person name="Bluhm B."/>
            <person name="Cannon C."/>
            <person name="Castanera R."/>
            <person name="Culley D."/>
            <person name="Daum C."/>
            <person name="Ezra D."/>
            <person name="Gonzalez J."/>
            <person name="Henrissat B."/>
            <person name="Kuo A."/>
            <person name="Liang C."/>
            <person name="Lipzen A."/>
            <person name="Lutzoni F."/>
            <person name="Magnuson J."/>
            <person name="Mondo S."/>
            <person name="Nolan M."/>
            <person name="Ohm R."/>
            <person name="Pangilinan J."/>
            <person name="Park H.-J."/>
            <person name="Ramirez L."/>
            <person name="Alfaro M."/>
            <person name="Sun H."/>
            <person name="Tritt A."/>
            <person name="Yoshinaga Y."/>
            <person name="Zwiers L.-H."/>
            <person name="Turgeon B."/>
            <person name="Goodwin S."/>
            <person name="Spatafora J."/>
            <person name="Crous P."/>
            <person name="Grigoriev I."/>
        </authorList>
    </citation>
    <scope>NUCLEOTIDE SEQUENCE</scope>
    <source>
        <strain evidence="9">CBS 480.64</strain>
    </source>
</reference>
<dbReference type="GO" id="GO:0005737">
    <property type="term" value="C:cytoplasm"/>
    <property type="evidence" value="ECO:0007669"/>
    <property type="project" value="UniProtKB-SubCell"/>
</dbReference>
<feature type="domain" description="PFU" evidence="7">
    <location>
        <begin position="373"/>
        <end position="469"/>
    </location>
</feature>
<dbReference type="Pfam" id="PF00400">
    <property type="entry name" value="WD40"/>
    <property type="match status" value="6"/>
</dbReference>
<dbReference type="GO" id="GO:0005634">
    <property type="term" value="C:nucleus"/>
    <property type="evidence" value="ECO:0007669"/>
    <property type="project" value="TreeGrafter"/>
</dbReference>
<gene>
    <name evidence="9" type="ORF">K470DRAFT_260240</name>
</gene>
<protein>
    <submittedName>
        <fullName evidence="9">PFU-domain-containing protein</fullName>
    </submittedName>
</protein>
<dbReference type="GO" id="GO:0043161">
    <property type="term" value="P:proteasome-mediated ubiquitin-dependent protein catabolic process"/>
    <property type="evidence" value="ECO:0007669"/>
    <property type="project" value="TreeGrafter"/>
</dbReference>
<evidence type="ECO:0000259" key="8">
    <source>
        <dbReference type="PROSITE" id="PS51396"/>
    </source>
</evidence>
<evidence type="ECO:0000313" key="10">
    <source>
        <dbReference type="Proteomes" id="UP000799421"/>
    </source>
</evidence>
<comment type="subcellular location">
    <subcellularLocation>
        <location evidence="1">Cytoplasm</location>
    </subcellularLocation>
</comment>
<dbReference type="PROSITE" id="PS51394">
    <property type="entry name" value="PFU"/>
    <property type="match status" value="1"/>
</dbReference>
<dbReference type="Gene3D" id="1.25.10.10">
    <property type="entry name" value="Leucine-rich Repeat Variant"/>
    <property type="match status" value="1"/>
</dbReference>
<dbReference type="SMART" id="SM00320">
    <property type="entry name" value="WD40"/>
    <property type="match status" value="6"/>
</dbReference>
<sequence>MADFKLSAVLVGHEDDVRAVVFPTAATVFSASRDTTVRRWELAGSTQPDFDSLIFIQGTHWNNAIAYTPPSEAFPHGAVATAGREAVVYVKPANDADDNQSHLLIGHSHNITCLAFSADGNRIVSGGWDCQVAVWDMQNFAIEHQLPGHEANVWGLLVYDERLVLTACADKMIRVFDISGTLLRTIKGHTDVVRCFCKLPESHWSGASFASAGNDEVVRLWTMKGKQVGLLEGHTGYIYSLAVLPNGDIVSSSEDRTVRVWRGGECIQTITHPAISIWAVAACPETGDIVTGASDNMVRVFSRDPKRQADAKTLATFEESNKSFAIPAETASQGLPFNVEDLPGPAALTTKSGQRDGEQLLVRQDDGTVTAHIWSASSSQWNLIGTVVSGEGSGSQKKLHNGKEYDYVFDVDIQEGAPPLKLPFNANEDPWVASRRFLEDNNLPMTYYEQVAAFIQQNTAGTRLGPSQPRPDPYGTERRYKPGDALTKRLPAREYVVISEGNPQAAIDKLASSAKMQHGVSETDVEALQPLAKNISDPSPTKEQLAALLKAATEWPSKERVPAIALFARLAVAENFVFDAGEGVIRKMISSGLLSPGQETANNVVHSLRLLVNLFFTTSGRSKITEEYISILEAIRPFASKPESVPQYKALAALYLNLSILISADRIHIDPKDLVVDIATQLECESPNSRNAQALYRALSALGNLVPRVPQSVKAAVGGTLHFALMGPEGKEHQVQELVQEIRGLL</sequence>
<dbReference type="GO" id="GO:0043130">
    <property type="term" value="F:ubiquitin binding"/>
    <property type="evidence" value="ECO:0007669"/>
    <property type="project" value="TreeGrafter"/>
</dbReference>
<dbReference type="SUPFAM" id="SSF50978">
    <property type="entry name" value="WD40 repeat-like"/>
    <property type="match status" value="1"/>
</dbReference>
<dbReference type="Pfam" id="PF09070">
    <property type="entry name" value="PFU"/>
    <property type="match status" value="1"/>
</dbReference>
<dbReference type="GO" id="GO:0010992">
    <property type="term" value="P:ubiquitin recycling"/>
    <property type="evidence" value="ECO:0007669"/>
    <property type="project" value="TreeGrafter"/>
</dbReference>
<name>A0A6A7BS52_9PEZI</name>
<dbReference type="OrthoDB" id="10265988at2759"/>
<dbReference type="AlphaFoldDB" id="A0A6A7BS52"/>
<dbReference type="InterPro" id="IPR015943">
    <property type="entry name" value="WD40/YVTN_repeat-like_dom_sf"/>
</dbReference>
<dbReference type="Gene3D" id="3.10.20.870">
    <property type="entry name" value="PFU (PLAA family ubiquitin binding), C-terminal domain"/>
    <property type="match status" value="1"/>
</dbReference>
<evidence type="ECO:0000313" key="9">
    <source>
        <dbReference type="EMBL" id="KAF2858023.1"/>
    </source>
</evidence>
<evidence type="ECO:0000256" key="4">
    <source>
        <dbReference type="ARBA" id="ARBA00022737"/>
    </source>
</evidence>
<keyword evidence="2" id="KW-0963">Cytoplasm</keyword>
<dbReference type="PANTHER" id="PTHR19849">
    <property type="entry name" value="PHOSPHOLIPASE A-2-ACTIVATING PROTEIN"/>
    <property type="match status" value="1"/>
</dbReference>
<dbReference type="InterPro" id="IPR015155">
    <property type="entry name" value="PFU"/>
</dbReference>
<evidence type="ECO:0000256" key="1">
    <source>
        <dbReference type="ARBA" id="ARBA00004496"/>
    </source>
</evidence>
<feature type="domain" description="PUL" evidence="8">
    <location>
        <begin position="488"/>
        <end position="745"/>
    </location>
</feature>
<dbReference type="InterPro" id="IPR036322">
    <property type="entry name" value="WD40_repeat_dom_sf"/>
</dbReference>
<dbReference type="Gene3D" id="2.130.10.10">
    <property type="entry name" value="YVTN repeat-like/Quinoprotein amine dehydrogenase"/>
    <property type="match status" value="1"/>
</dbReference>